<name>A0A369VRR2_9SPHN</name>
<reference evidence="8 9" key="1">
    <citation type="submission" date="2018-07" db="EMBL/GenBank/DDBJ databases">
        <title>a novel species of Sphingomonas isolated from the rhizosphere soil of Araceae plant.</title>
        <authorList>
            <person name="Zhiyong W."/>
            <person name="Qinglan Z."/>
            <person name="Zhiwei F."/>
            <person name="Ding X."/>
            <person name="Gejiao W."/>
            <person name="Shixue Z."/>
        </authorList>
    </citation>
    <scope>NUCLEOTIDE SEQUENCE [LARGE SCALE GENOMIC DNA]</scope>
    <source>
        <strain evidence="8 9">WZY 27</strain>
    </source>
</reference>
<proteinExistence type="predicted"/>
<sequence>MIAYLALALAAFSWALGFPLGKVALAELSPAHLILLRFAVASVAALPFALRSARARRLFRSPAVLIAGALYGLAFLIQFEGLAHSTVTLAALLVGAMPALVAVSARLMGEPVSRMSWAGVGGATLGAALIAGKPGGAGSPLGIALMLLALLIFLGWLHAARRAPEGNDQMAVPAVKLIVATLVLLPVTLALHGPPTLALSAATWTSVAAAGLLSTFLATALWQLGSTRVGSTVAGVFINMEPLVGALIGITVFGDHAALALVVGGVLIVIGSVVTVLGERSPAAPTLPIE</sequence>
<dbReference type="Proteomes" id="UP000253918">
    <property type="component" value="Unassembled WGS sequence"/>
</dbReference>
<evidence type="ECO:0000313" key="9">
    <source>
        <dbReference type="Proteomes" id="UP000253918"/>
    </source>
</evidence>
<feature type="transmembrane region" description="Helical" evidence="6">
    <location>
        <begin position="62"/>
        <end position="79"/>
    </location>
</feature>
<dbReference type="AlphaFoldDB" id="A0A369VRR2"/>
<dbReference type="PANTHER" id="PTHR42920">
    <property type="entry name" value="OS03G0707200 PROTEIN-RELATED"/>
    <property type="match status" value="1"/>
</dbReference>
<keyword evidence="9" id="KW-1185">Reference proteome</keyword>
<dbReference type="OrthoDB" id="111528at2"/>
<evidence type="ECO:0000256" key="1">
    <source>
        <dbReference type="ARBA" id="ARBA00004651"/>
    </source>
</evidence>
<feature type="domain" description="EamA" evidence="7">
    <location>
        <begin position="2"/>
        <end position="131"/>
    </location>
</feature>
<feature type="transmembrane region" description="Helical" evidence="6">
    <location>
        <begin position="259"/>
        <end position="278"/>
    </location>
</feature>
<keyword evidence="5 6" id="KW-0472">Membrane</keyword>
<dbReference type="GO" id="GO:0005886">
    <property type="term" value="C:plasma membrane"/>
    <property type="evidence" value="ECO:0007669"/>
    <property type="project" value="UniProtKB-SubCell"/>
</dbReference>
<keyword evidence="4 6" id="KW-1133">Transmembrane helix</keyword>
<dbReference type="Pfam" id="PF00892">
    <property type="entry name" value="EamA"/>
    <property type="match status" value="2"/>
</dbReference>
<evidence type="ECO:0000256" key="5">
    <source>
        <dbReference type="ARBA" id="ARBA00023136"/>
    </source>
</evidence>
<comment type="subcellular location">
    <subcellularLocation>
        <location evidence="1">Cell membrane</location>
        <topology evidence="1">Multi-pass membrane protein</topology>
    </subcellularLocation>
</comment>
<keyword evidence="3 6" id="KW-0812">Transmembrane</keyword>
<comment type="caution">
    <text evidence="8">The sequence shown here is derived from an EMBL/GenBank/DDBJ whole genome shotgun (WGS) entry which is preliminary data.</text>
</comment>
<protein>
    <submittedName>
        <fullName evidence="8">DMT family transporter</fullName>
    </submittedName>
</protein>
<dbReference type="SUPFAM" id="SSF103481">
    <property type="entry name" value="Multidrug resistance efflux transporter EmrE"/>
    <property type="match status" value="2"/>
</dbReference>
<feature type="transmembrane region" description="Helical" evidence="6">
    <location>
        <begin position="85"/>
        <end position="103"/>
    </location>
</feature>
<dbReference type="RefSeq" id="WP_114687137.1">
    <property type="nucleotide sequence ID" value="NZ_QQNB01000002.1"/>
</dbReference>
<evidence type="ECO:0000256" key="3">
    <source>
        <dbReference type="ARBA" id="ARBA00022692"/>
    </source>
</evidence>
<feature type="transmembrane region" description="Helical" evidence="6">
    <location>
        <begin position="171"/>
        <end position="191"/>
    </location>
</feature>
<feature type="transmembrane region" description="Helical" evidence="6">
    <location>
        <begin position="197"/>
        <end position="221"/>
    </location>
</feature>
<evidence type="ECO:0000256" key="2">
    <source>
        <dbReference type="ARBA" id="ARBA00022475"/>
    </source>
</evidence>
<feature type="transmembrane region" description="Helical" evidence="6">
    <location>
        <begin position="138"/>
        <end position="159"/>
    </location>
</feature>
<feature type="transmembrane region" description="Helical" evidence="6">
    <location>
        <begin position="33"/>
        <end position="50"/>
    </location>
</feature>
<dbReference type="EMBL" id="QQNB01000002">
    <property type="protein sequence ID" value="RDE05066.1"/>
    <property type="molecule type" value="Genomic_DNA"/>
</dbReference>
<feature type="transmembrane region" description="Helical" evidence="6">
    <location>
        <begin position="115"/>
        <end position="132"/>
    </location>
</feature>
<accession>A0A369VRR2</accession>
<evidence type="ECO:0000256" key="6">
    <source>
        <dbReference type="SAM" id="Phobius"/>
    </source>
</evidence>
<dbReference type="InterPro" id="IPR000620">
    <property type="entry name" value="EamA_dom"/>
</dbReference>
<dbReference type="PANTHER" id="PTHR42920:SF5">
    <property type="entry name" value="EAMA DOMAIN-CONTAINING PROTEIN"/>
    <property type="match status" value="1"/>
</dbReference>
<evidence type="ECO:0000256" key="4">
    <source>
        <dbReference type="ARBA" id="ARBA00022989"/>
    </source>
</evidence>
<organism evidence="8 9">
    <name type="scientific">Sphingomonas aracearum</name>
    <dbReference type="NCBI Taxonomy" id="2283317"/>
    <lineage>
        <taxon>Bacteria</taxon>
        <taxon>Pseudomonadati</taxon>
        <taxon>Pseudomonadota</taxon>
        <taxon>Alphaproteobacteria</taxon>
        <taxon>Sphingomonadales</taxon>
        <taxon>Sphingomonadaceae</taxon>
        <taxon>Sphingomonas</taxon>
    </lineage>
</organism>
<gene>
    <name evidence="8" type="ORF">DVW87_07180</name>
</gene>
<dbReference type="InterPro" id="IPR037185">
    <property type="entry name" value="EmrE-like"/>
</dbReference>
<evidence type="ECO:0000259" key="7">
    <source>
        <dbReference type="Pfam" id="PF00892"/>
    </source>
</evidence>
<feature type="transmembrane region" description="Helical" evidence="6">
    <location>
        <begin position="233"/>
        <end position="253"/>
    </location>
</feature>
<evidence type="ECO:0000313" key="8">
    <source>
        <dbReference type="EMBL" id="RDE05066.1"/>
    </source>
</evidence>
<feature type="domain" description="EamA" evidence="7">
    <location>
        <begin position="141"/>
        <end position="276"/>
    </location>
</feature>
<keyword evidence="2" id="KW-1003">Cell membrane</keyword>
<dbReference type="InterPro" id="IPR051258">
    <property type="entry name" value="Diverse_Substrate_Transporter"/>
</dbReference>